<feature type="domain" description="START-like" evidence="1">
    <location>
        <begin position="9"/>
        <end position="134"/>
    </location>
</feature>
<gene>
    <name evidence="2" type="ORF">FHG85_09900</name>
</gene>
<evidence type="ECO:0000259" key="1">
    <source>
        <dbReference type="Pfam" id="PF19569"/>
    </source>
</evidence>
<dbReference type="InterPro" id="IPR023393">
    <property type="entry name" value="START-like_dom_sf"/>
</dbReference>
<dbReference type="Gene3D" id="3.30.530.20">
    <property type="match status" value="1"/>
</dbReference>
<dbReference type="InterPro" id="IPR045736">
    <property type="entry name" value="START_2"/>
</dbReference>
<name>A0A7D3XWB6_9BACT</name>
<dbReference type="KEGG" id="ttz:FHG85_09900"/>
<dbReference type="Pfam" id="PF19569">
    <property type="entry name" value="START_2"/>
    <property type="match status" value="1"/>
</dbReference>
<dbReference type="AlphaFoldDB" id="A0A7D3XWB6"/>
<organism evidence="2 3">
    <name type="scientific">Tenuifilum thalassicum</name>
    <dbReference type="NCBI Taxonomy" id="2590900"/>
    <lineage>
        <taxon>Bacteria</taxon>
        <taxon>Pseudomonadati</taxon>
        <taxon>Bacteroidota</taxon>
        <taxon>Bacteroidia</taxon>
        <taxon>Bacteroidales</taxon>
        <taxon>Tenuifilaceae</taxon>
        <taxon>Tenuifilum</taxon>
    </lineage>
</organism>
<evidence type="ECO:0000313" key="3">
    <source>
        <dbReference type="Proteomes" id="UP000500961"/>
    </source>
</evidence>
<accession>A0A7D3XWB6</accession>
<reference evidence="2 3" key="1">
    <citation type="submission" date="2019-07" db="EMBL/GenBank/DDBJ databases">
        <title>Thalassofilum flectens gen. nov., sp. nov., a novel moderate thermophilic anaerobe from a shallow sea hot spring in Kunashir Island (Russia), representing a new family in the order Bacteroidales, and proposal of Thalassofilacea fam. nov.</title>
        <authorList>
            <person name="Kochetkova T.V."/>
            <person name="Podosokorskaya O.A."/>
            <person name="Novikov A."/>
            <person name="Elcheninov A.G."/>
            <person name="Toshchakov S.V."/>
            <person name="Kublanov I.V."/>
        </authorList>
    </citation>
    <scope>NUCLEOTIDE SEQUENCE [LARGE SCALE GENOMIC DNA]</scope>
    <source>
        <strain evidence="2 3">38-H</strain>
    </source>
</reference>
<dbReference type="Proteomes" id="UP000500961">
    <property type="component" value="Chromosome"/>
</dbReference>
<dbReference type="RefSeq" id="WP_173075416.1">
    <property type="nucleotide sequence ID" value="NZ_CP041345.1"/>
</dbReference>
<protein>
    <submittedName>
        <fullName evidence="2">SRPBCC domain-containing protein</fullName>
    </submittedName>
</protein>
<dbReference type="EMBL" id="CP041345">
    <property type="protein sequence ID" value="QKG80568.1"/>
    <property type="molecule type" value="Genomic_DNA"/>
</dbReference>
<sequence length="134" mass="15305">MKGTTKTGNKVELEFPINTSPGILFKRLCTPHGLSEWFADDVNLSGNIFTFFWDGDTRKAELVDKKENKCVKFKWLNDDEHESEGMLIFKLQTDELTGETSLTVIEEIPDDEDVDETISLWNHQIGELKRLIGA</sequence>
<dbReference type="SUPFAM" id="SSF55961">
    <property type="entry name" value="Bet v1-like"/>
    <property type="match status" value="1"/>
</dbReference>
<evidence type="ECO:0000313" key="2">
    <source>
        <dbReference type="EMBL" id="QKG80568.1"/>
    </source>
</evidence>
<keyword evidence="3" id="KW-1185">Reference proteome</keyword>
<proteinExistence type="predicted"/>